<evidence type="ECO:0000313" key="4">
    <source>
        <dbReference type="Proteomes" id="UP001054801"/>
    </source>
</evidence>
<dbReference type="SMART" id="SM00044">
    <property type="entry name" value="CYCc"/>
    <property type="match status" value="1"/>
</dbReference>
<dbReference type="RefSeq" id="WP_236498772.1">
    <property type="nucleotide sequence ID" value="NZ_CP091244.1"/>
</dbReference>
<evidence type="ECO:0000259" key="2">
    <source>
        <dbReference type="PROSITE" id="PS50125"/>
    </source>
</evidence>
<reference evidence="3" key="1">
    <citation type="journal article" date="2022" name="Microorganisms">
        <title>Two New Species of Filamentous Sulfur Bacteria of the Genus Thiothrix, Thiothrix winogradskyi sp. nov. and 'Candidatus Thiothrix sulfatifontis' sp. nov.</title>
        <authorList>
            <person name="Ravin N.V."/>
            <person name="Rossetti S."/>
            <person name="Beletsky A.V."/>
            <person name="Kadnikov V.V."/>
            <person name="Rudenko T.S."/>
            <person name="Smolyakov D.D."/>
            <person name="Moskvitina M.I."/>
            <person name="Gureeva M.V."/>
            <person name="Mardanov A.V."/>
            <person name="Grabovich M.Y."/>
        </authorList>
    </citation>
    <scope>NUCLEOTIDE SEQUENCE</scope>
    <source>
        <strain evidence="3">CT3</strain>
    </source>
</reference>
<dbReference type="Pfam" id="PF00211">
    <property type="entry name" value="Guanylate_cyc"/>
    <property type="match status" value="1"/>
</dbReference>
<dbReference type="PROSITE" id="PS50125">
    <property type="entry name" value="GUANYLATE_CYCLASE_2"/>
    <property type="match status" value="1"/>
</dbReference>
<dbReference type="Pfam" id="PF05226">
    <property type="entry name" value="CHASE2"/>
    <property type="match status" value="1"/>
</dbReference>
<dbReference type="SMART" id="SM01080">
    <property type="entry name" value="CHASE2"/>
    <property type="match status" value="1"/>
</dbReference>
<feature type="transmembrane region" description="Helical" evidence="1">
    <location>
        <begin position="324"/>
        <end position="343"/>
    </location>
</feature>
<sequence>MPSKWHPAVLTHLELFAYDSRMALTAYITHGDTPVALNSQVVVIDIDNPSLDKIGRWPWPRDTFATLVQRLRQDYQVDGIGLDVLFADETCQGETDNIALQQALQANLPVMAVSFQSQLTETLLRDGQLGAGVALEGIANVEPWWGQATGYVANLAQFLTPDVYTGHISPQRDVDGKVRRLKPIYQWENAYYDTLALAIVRQRFQTKTLAWEQDLAHWFDSQRLRVQASDTQLSIPVNRAGEVLIPYTQYKDYSPYARISAYKILQQDPDIDLWGKFVLIGSSATAQMDIVASPLNPALPGVEVHASMLAAMLNPDAHFKVEPYHAPLLQTLLITLIASLLLWARQRSAWLVLVVGPLLLVAWLGGNVALWSQWHIALAILPPVLLIVMVLSYLLISDLLDIQARHQHVRRLFSYYLPEPVAQRLASEQRNHDWLKAERREMTVMFADIQGFTTLADSMEPEAVAAITWELFSGLTGVIHAHGGTVDKYMGDAVMAFWGAPLPDQTHAEHAVDAAHAMQAAIENMNTKIFNAKNLHIQLGIGINTGIMVVGNLGSSQRHTYTVMGSEVNKASAIQQLTREQGYAILVGENTAAQLPQSATIDLGLIGSKKLPYKIRVFAVGSAKLH</sequence>
<proteinExistence type="predicted"/>
<dbReference type="InterPro" id="IPR001054">
    <property type="entry name" value="A/G_cyclase"/>
</dbReference>
<accession>A0ABY3SZF8</accession>
<evidence type="ECO:0000313" key="3">
    <source>
        <dbReference type="EMBL" id="UJS24342.1"/>
    </source>
</evidence>
<keyword evidence="1" id="KW-0472">Membrane</keyword>
<keyword evidence="4" id="KW-1185">Reference proteome</keyword>
<dbReference type="InterPro" id="IPR050697">
    <property type="entry name" value="Adenylyl/Guanylyl_Cyclase_3/4"/>
</dbReference>
<dbReference type="PANTHER" id="PTHR43081:SF1">
    <property type="entry name" value="ADENYLATE CYCLASE, TERMINAL-DIFFERENTIATION SPECIFIC"/>
    <property type="match status" value="1"/>
</dbReference>
<dbReference type="CDD" id="cd07302">
    <property type="entry name" value="CHD"/>
    <property type="match status" value="1"/>
</dbReference>
<organism evidence="3 4">
    <name type="scientific">Thiothrix winogradskyi</name>
    <dbReference type="NCBI Taxonomy" id="96472"/>
    <lineage>
        <taxon>Bacteria</taxon>
        <taxon>Pseudomonadati</taxon>
        <taxon>Pseudomonadota</taxon>
        <taxon>Gammaproteobacteria</taxon>
        <taxon>Thiotrichales</taxon>
        <taxon>Thiotrichaceae</taxon>
        <taxon>Thiothrix</taxon>
    </lineage>
</organism>
<dbReference type="EMBL" id="CP091244">
    <property type="protein sequence ID" value="UJS24342.1"/>
    <property type="molecule type" value="Genomic_DNA"/>
</dbReference>
<keyword evidence="1" id="KW-1133">Transmembrane helix</keyword>
<dbReference type="InterPro" id="IPR007890">
    <property type="entry name" value="CHASE2"/>
</dbReference>
<dbReference type="PANTHER" id="PTHR43081">
    <property type="entry name" value="ADENYLATE CYCLASE, TERMINAL-DIFFERENTIATION SPECIFIC-RELATED"/>
    <property type="match status" value="1"/>
</dbReference>
<feature type="transmembrane region" description="Helical" evidence="1">
    <location>
        <begin position="376"/>
        <end position="396"/>
    </location>
</feature>
<dbReference type="SUPFAM" id="SSF55073">
    <property type="entry name" value="Nucleotide cyclase"/>
    <property type="match status" value="1"/>
</dbReference>
<feature type="domain" description="Guanylate cyclase" evidence="2">
    <location>
        <begin position="443"/>
        <end position="575"/>
    </location>
</feature>
<protein>
    <submittedName>
        <fullName evidence="3">Adenylate/guanylate cyclase domain-containing protein</fullName>
    </submittedName>
</protein>
<evidence type="ECO:0000256" key="1">
    <source>
        <dbReference type="SAM" id="Phobius"/>
    </source>
</evidence>
<name>A0ABY3SZF8_9GAMM</name>
<dbReference type="Proteomes" id="UP001054801">
    <property type="component" value="Chromosome"/>
</dbReference>
<dbReference type="InterPro" id="IPR029787">
    <property type="entry name" value="Nucleotide_cyclase"/>
</dbReference>
<keyword evidence="1" id="KW-0812">Transmembrane</keyword>
<feature type="transmembrane region" description="Helical" evidence="1">
    <location>
        <begin position="350"/>
        <end position="370"/>
    </location>
</feature>
<gene>
    <name evidence="3" type="ORF">L2Y54_20800</name>
</gene>
<dbReference type="Gene3D" id="3.30.70.1230">
    <property type="entry name" value="Nucleotide cyclase"/>
    <property type="match status" value="1"/>
</dbReference>